<reference evidence="2" key="1">
    <citation type="journal article" date="2014" name="Genome Biol. Evol.">
        <title>Pangenome evidence for extensive interdomain horizontal transfer affecting lineage core and shell genes in uncultured planktonic thaumarchaeota and euryarchaeota.</title>
        <authorList>
            <person name="Deschamps P."/>
            <person name="Zivanovic Y."/>
            <person name="Moreira D."/>
            <person name="Rodriguez-Valera F."/>
            <person name="Lopez-Garcia P."/>
        </authorList>
    </citation>
    <scope>NUCLEOTIDE SEQUENCE</scope>
</reference>
<proteinExistence type="predicted"/>
<name>A0A075H064_9EURY</name>
<dbReference type="EMBL" id="KF900863">
    <property type="protein sequence ID" value="AIF09429.1"/>
    <property type="molecule type" value="Genomic_DNA"/>
</dbReference>
<accession>A0A075H064</accession>
<evidence type="ECO:0000256" key="1">
    <source>
        <dbReference type="SAM" id="Coils"/>
    </source>
</evidence>
<keyword evidence="1" id="KW-0175">Coiled coil</keyword>
<sequence length="172" mass="20020">MIPKAIREILNNHKTDIERLKSKLNERETTVKTLQEKLKNLQENQQNLLEKTLEISGNWKNEIPKLSTTQRRAQQQPIANIKPAMFRMSDLQFLILLKQGKADTIHFAVAPIQLKLAYSLDKSERTIRNKLIELEYQGFVATTGSRPKKYYLTKAGNEVIQQQRRDSISFEI</sequence>
<dbReference type="AlphaFoldDB" id="A0A075H064"/>
<dbReference type="InterPro" id="IPR036388">
    <property type="entry name" value="WH-like_DNA-bd_sf"/>
</dbReference>
<dbReference type="Gene3D" id="1.10.10.10">
    <property type="entry name" value="Winged helix-like DNA-binding domain superfamily/Winged helix DNA-binding domain"/>
    <property type="match status" value="1"/>
</dbReference>
<organism evidence="2">
    <name type="scientific">uncultured marine group II/III euryarchaeote KM3_37_C11</name>
    <dbReference type="NCBI Taxonomy" id="1456442"/>
    <lineage>
        <taxon>Archaea</taxon>
        <taxon>Methanobacteriati</taxon>
        <taxon>Methanobacteriota</taxon>
        <taxon>environmental samples</taxon>
    </lineage>
</organism>
<protein>
    <submittedName>
        <fullName evidence="2">Uncharacterized protein</fullName>
    </submittedName>
</protein>
<feature type="coiled-coil region" evidence="1">
    <location>
        <begin position="10"/>
        <end position="51"/>
    </location>
</feature>
<evidence type="ECO:0000313" key="2">
    <source>
        <dbReference type="EMBL" id="AIF09429.1"/>
    </source>
</evidence>